<sequence length="243" mass="26473">MAEKARVPVVEDLYAAFANVPHPVNLDGCPCCVGPNEGRPLLSRPLRDLAAEDLARYAAKALSTWGGPEDFRYFAPRLLELAADDAFGWPDAEIVFTKFGQAGWHDWPQRDAVAAFLNAFWSRTLTGFPTRPSVGSALCALAGVNADMAPWLDEWGSALMSEPAVRELHEFVTGELTWRRGRPRLANAFWDTSSDPYQQVISWLTGGDAAAAVSAAIALTEDEAALELLMEIESRLSPGVSPR</sequence>
<accession>A0A5C4JAA7</accession>
<dbReference type="RefSeq" id="WP_138647096.1">
    <property type="nucleotide sequence ID" value="NZ_VCKW01000117.1"/>
</dbReference>
<name>A0A5C4JAA7_9ACTN</name>
<dbReference type="Proteomes" id="UP000309174">
    <property type="component" value="Unassembled WGS sequence"/>
</dbReference>
<protein>
    <submittedName>
        <fullName evidence="1">Uncharacterized protein</fullName>
    </submittedName>
</protein>
<proteinExistence type="predicted"/>
<reference evidence="1 2" key="1">
    <citation type="submission" date="2019-05" db="EMBL/GenBank/DDBJ databases">
        <title>Draft genome sequence of Actinomadura sp. 14C53.</title>
        <authorList>
            <person name="Saricaoglu S."/>
            <person name="Isik K."/>
        </authorList>
    </citation>
    <scope>NUCLEOTIDE SEQUENCE [LARGE SCALE GENOMIC DNA]</scope>
    <source>
        <strain evidence="1 2">14C53</strain>
    </source>
</reference>
<organism evidence="1 2">
    <name type="scientific">Actinomadura soli</name>
    <dbReference type="NCBI Taxonomy" id="2508997"/>
    <lineage>
        <taxon>Bacteria</taxon>
        <taxon>Bacillati</taxon>
        <taxon>Actinomycetota</taxon>
        <taxon>Actinomycetes</taxon>
        <taxon>Streptosporangiales</taxon>
        <taxon>Thermomonosporaceae</taxon>
        <taxon>Actinomadura</taxon>
    </lineage>
</organism>
<keyword evidence="2" id="KW-1185">Reference proteome</keyword>
<gene>
    <name evidence="1" type="ORF">ETD83_22345</name>
</gene>
<comment type="caution">
    <text evidence="1">The sequence shown here is derived from an EMBL/GenBank/DDBJ whole genome shotgun (WGS) entry which is preliminary data.</text>
</comment>
<dbReference type="OrthoDB" id="4535590at2"/>
<dbReference type="AlphaFoldDB" id="A0A5C4JAA7"/>
<evidence type="ECO:0000313" key="1">
    <source>
        <dbReference type="EMBL" id="TMQ95561.1"/>
    </source>
</evidence>
<evidence type="ECO:0000313" key="2">
    <source>
        <dbReference type="Proteomes" id="UP000309174"/>
    </source>
</evidence>
<dbReference type="EMBL" id="VCKW01000117">
    <property type="protein sequence ID" value="TMQ95561.1"/>
    <property type="molecule type" value="Genomic_DNA"/>
</dbReference>